<protein>
    <submittedName>
        <fullName evidence="1">Uncharacterized protein</fullName>
    </submittedName>
</protein>
<accession>A0A549TDS7</accession>
<sequence length="148" mass="15944">MTSLRMMIERRKPRRLAVTVALACVAIALLSGNAVLLRTAEPGLARAEEVASAGAFRILAPQRMAWLAGLSTQATATSFPETGKPDDLSCLAARAATKTGRHVALDPASFCRLQYRLLNAELIGRRRSLELAFRTRPAASRTAANHGF</sequence>
<evidence type="ECO:0000313" key="1">
    <source>
        <dbReference type="EMBL" id="TRL40249.1"/>
    </source>
</evidence>
<dbReference type="AlphaFoldDB" id="A0A549TDS7"/>
<reference evidence="1 2" key="1">
    <citation type="submission" date="2019-07" db="EMBL/GenBank/DDBJ databases">
        <title>Ln-dependent methylotrophs.</title>
        <authorList>
            <person name="Tani A."/>
        </authorList>
    </citation>
    <scope>NUCLEOTIDE SEQUENCE [LARGE SCALE GENOMIC DNA]</scope>
    <source>
        <strain evidence="1 2">SM12</strain>
    </source>
</reference>
<name>A0A549TDS7_9HYPH</name>
<proteinExistence type="predicted"/>
<comment type="caution">
    <text evidence="1">The sequence shown here is derived from an EMBL/GenBank/DDBJ whole genome shotgun (WGS) entry which is preliminary data.</text>
</comment>
<keyword evidence="2" id="KW-1185">Reference proteome</keyword>
<dbReference type="EMBL" id="VJMG01000015">
    <property type="protein sequence ID" value="TRL40249.1"/>
    <property type="molecule type" value="Genomic_DNA"/>
</dbReference>
<organism evidence="1 2">
    <name type="scientific">Rhizobium straminoryzae</name>
    <dbReference type="NCBI Taxonomy" id="1387186"/>
    <lineage>
        <taxon>Bacteria</taxon>
        <taxon>Pseudomonadati</taxon>
        <taxon>Pseudomonadota</taxon>
        <taxon>Alphaproteobacteria</taxon>
        <taxon>Hyphomicrobiales</taxon>
        <taxon>Rhizobiaceae</taxon>
        <taxon>Rhizobium/Agrobacterium group</taxon>
        <taxon>Rhizobium</taxon>
    </lineage>
</organism>
<dbReference type="Proteomes" id="UP000316801">
    <property type="component" value="Unassembled WGS sequence"/>
</dbReference>
<evidence type="ECO:0000313" key="2">
    <source>
        <dbReference type="Proteomes" id="UP000316801"/>
    </source>
</evidence>
<dbReference type="RefSeq" id="WP_143124359.1">
    <property type="nucleotide sequence ID" value="NZ_VJMG01000015.1"/>
</dbReference>
<gene>
    <name evidence="1" type="ORF">FNA46_06780</name>
</gene>